<sequence length="217" mass="24674">MDALILPLHGSLPHEMQVRVFSPTPPNCRRFFVATNIAETSLTVDGVVYVIDSGYVKQRQYNPATGMYSLDVVQISKRAHCRTLYLVAELPLEPSLSRTLIEANEFGCLSQAPTVQPCYRKNDEDKRKHPPLELPHGSGFGDHIQLLQIYECWDENDYKIDWCRDYDLEVGQSIDTVNTKRSIMRRSTYLERPVTRVPVREAHAPPQAFVTLSRAGA</sequence>
<keyword evidence="4" id="KW-0067">ATP-binding</keyword>
<keyword evidence="4" id="KW-0347">Helicase</keyword>
<evidence type="ECO:0000313" key="4">
    <source>
        <dbReference type="EMBL" id="KAE8696644.1"/>
    </source>
</evidence>
<evidence type="ECO:0000313" key="5">
    <source>
        <dbReference type="Proteomes" id="UP000436088"/>
    </source>
</evidence>
<dbReference type="AlphaFoldDB" id="A0A6A2ZXB7"/>
<accession>A0A6A2ZXB7</accession>
<dbReference type="Pfam" id="PF00271">
    <property type="entry name" value="Helicase_C"/>
    <property type="match status" value="1"/>
</dbReference>
<protein>
    <recommendedName>
        <fullName evidence="1">RNA helicase</fullName>
        <ecNumber evidence="1">3.6.4.13</ecNumber>
    </recommendedName>
</protein>
<reference evidence="4" key="1">
    <citation type="submission" date="2019-09" db="EMBL/GenBank/DDBJ databases">
        <title>Draft genome information of white flower Hibiscus syriacus.</title>
        <authorList>
            <person name="Kim Y.-M."/>
        </authorList>
    </citation>
    <scope>NUCLEOTIDE SEQUENCE [LARGE SCALE GENOMIC DNA]</scope>
    <source>
        <strain evidence="4">YM2019G1</strain>
    </source>
</reference>
<dbReference type="PANTHER" id="PTHR18934:SF234">
    <property type="entry name" value="PRE-MRNA-SPLICING FACTOR ATP-DEPENDENT RNA HELICASE DEAH4-RELATED"/>
    <property type="match status" value="1"/>
</dbReference>
<dbReference type="GO" id="GO:0003724">
    <property type="term" value="F:RNA helicase activity"/>
    <property type="evidence" value="ECO:0007669"/>
    <property type="project" value="UniProtKB-EC"/>
</dbReference>
<keyword evidence="4" id="KW-0378">Hydrolase</keyword>
<feature type="domain" description="Helicase C-terminal" evidence="3">
    <location>
        <begin position="5"/>
        <end position="80"/>
    </location>
</feature>
<gene>
    <name evidence="4" type="ORF">F3Y22_tig00110653pilonHSYRG00035</name>
</gene>
<comment type="catalytic activity">
    <reaction evidence="2">
        <text>ATP + H2O = ADP + phosphate + H(+)</text>
        <dbReference type="Rhea" id="RHEA:13065"/>
        <dbReference type="ChEBI" id="CHEBI:15377"/>
        <dbReference type="ChEBI" id="CHEBI:15378"/>
        <dbReference type="ChEBI" id="CHEBI:30616"/>
        <dbReference type="ChEBI" id="CHEBI:43474"/>
        <dbReference type="ChEBI" id="CHEBI:456216"/>
        <dbReference type="EC" id="3.6.4.13"/>
    </reaction>
</comment>
<dbReference type="SUPFAM" id="SSF52540">
    <property type="entry name" value="P-loop containing nucleoside triphosphate hydrolases"/>
    <property type="match status" value="1"/>
</dbReference>
<dbReference type="CDD" id="cd18791">
    <property type="entry name" value="SF2_C_RHA"/>
    <property type="match status" value="1"/>
</dbReference>
<dbReference type="GO" id="GO:0003723">
    <property type="term" value="F:RNA binding"/>
    <property type="evidence" value="ECO:0007669"/>
    <property type="project" value="TreeGrafter"/>
</dbReference>
<dbReference type="PANTHER" id="PTHR18934">
    <property type="entry name" value="ATP-DEPENDENT RNA HELICASE"/>
    <property type="match status" value="1"/>
</dbReference>
<dbReference type="Proteomes" id="UP000436088">
    <property type="component" value="Unassembled WGS sequence"/>
</dbReference>
<name>A0A6A2ZXB7_HIBSY</name>
<evidence type="ECO:0000259" key="3">
    <source>
        <dbReference type="Pfam" id="PF00271"/>
    </source>
</evidence>
<dbReference type="InterPro" id="IPR027417">
    <property type="entry name" value="P-loop_NTPase"/>
</dbReference>
<proteinExistence type="predicted"/>
<evidence type="ECO:0000256" key="1">
    <source>
        <dbReference type="ARBA" id="ARBA00012552"/>
    </source>
</evidence>
<evidence type="ECO:0000256" key="2">
    <source>
        <dbReference type="ARBA" id="ARBA00047984"/>
    </source>
</evidence>
<keyword evidence="5" id="KW-1185">Reference proteome</keyword>
<dbReference type="EMBL" id="VEPZ02001062">
    <property type="protein sequence ID" value="KAE8696644.1"/>
    <property type="molecule type" value="Genomic_DNA"/>
</dbReference>
<dbReference type="EC" id="3.6.4.13" evidence="1"/>
<keyword evidence="4" id="KW-0547">Nucleotide-binding</keyword>
<dbReference type="InterPro" id="IPR001650">
    <property type="entry name" value="Helicase_C-like"/>
</dbReference>
<comment type="caution">
    <text evidence="4">The sequence shown here is derived from an EMBL/GenBank/DDBJ whole genome shotgun (WGS) entry which is preliminary data.</text>
</comment>
<organism evidence="4 5">
    <name type="scientific">Hibiscus syriacus</name>
    <name type="common">Rose of Sharon</name>
    <dbReference type="NCBI Taxonomy" id="106335"/>
    <lineage>
        <taxon>Eukaryota</taxon>
        <taxon>Viridiplantae</taxon>
        <taxon>Streptophyta</taxon>
        <taxon>Embryophyta</taxon>
        <taxon>Tracheophyta</taxon>
        <taxon>Spermatophyta</taxon>
        <taxon>Magnoliopsida</taxon>
        <taxon>eudicotyledons</taxon>
        <taxon>Gunneridae</taxon>
        <taxon>Pentapetalae</taxon>
        <taxon>rosids</taxon>
        <taxon>malvids</taxon>
        <taxon>Malvales</taxon>
        <taxon>Malvaceae</taxon>
        <taxon>Malvoideae</taxon>
        <taxon>Hibiscus</taxon>
    </lineage>
</organism>
<dbReference type="Gene3D" id="3.40.50.300">
    <property type="entry name" value="P-loop containing nucleotide triphosphate hydrolases"/>
    <property type="match status" value="1"/>
</dbReference>